<proteinExistence type="predicted"/>
<sequence>MYEAGILIDTPKKTSLRTQSTELRTALKEFERTFTEDHGRKPKQTDIKNDLTIAAKYKKYQRVQDVLAGKIAYEKLLEASPQKSSKKRYSRVDSGLGSSPQKRKGLQATPRKNSRDTAFSPTSPKVSLLNAIGPTPHRDGKVLGLFDLLQNSVSKEDSVTPSLSTRKRKIEELYSDTPARRSPLTVIQTPSQRSSRKQGDILEFLSGTPQKAFEGPSYEKHSRTPQSDGKKFVLSQLFVTPSTQRFLFPTEESRTTKKTPLRSSALELTPQREPDKTGLDATPTYLRRSTSFKDRLLSVTAPSGAANDLSMVPASKRVGPPTLRHFRSSAANIFKTTNIPEPVRGPADERNDHDDDLEALREMEGQTTRGNLLVEDSQFGVPAGGLSDDNGQVLPVTIKPYKKKGQKRTTKKTNIRPVTQKKATEPKFVAADDSDEDAKESDADEIVDETQLMDSDGGSDFAVSDIEAGSSQKKKKMTMMSKSGERKTTSSDAKGREKASKRQPGTINPNAQSHMNYRSLKIKNKSSRAKGAGRSKFGRGRR</sequence>
<keyword evidence="2" id="KW-1185">Reference proteome</keyword>
<dbReference type="EMBL" id="JAPDRQ010000375">
    <property type="protein sequence ID" value="KAJ9650171.1"/>
    <property type="molecule type" value="Genomic_DNA"/>
</dbReference>
<evidence type="ECO:0000313" key="2">
    <source>
        <dbReference type="Proteomes" id="UP001172386"/>
    </source>
</evidence>
<accession>A0ACC2ZRG9</accession>
<name>A0ACC2ZRG9_9EURO</name>
<gene>
    <name evidence="1" type="ORF">H2198_010519</name>
</gene>
<protein>
    <submittedName>
        <fullName evidence="1">Uncharacterized protein</fullName>
    </submittedName>
</protein>
<organism evidence="1 2">
    <name type="scientific">Neophaeococcomyces mojaviensis</name>
    <dbReference type="NCBI Taxonomy" id="3383035"/>
    <lineage>
        <taxon>Eukaryota</taxon>
        <taxon>Fungi</taxon>
        <taxon>Dikarya</taxon>
        <taxon>Ascomycota</taxon>
        <taxon>Pezizomycotina</taxon>
        <taxon>Eurotiomycetes</taxon>
        <taxon>Chaetothyriomycetidae</taxon>
        <taxon>Chaetothyriales</taxon>
        <taxon>Chaetothyriales incertae sedis</taxon>
        <taxon>Neophaeococcomyces</taxon>
    </lineage>
</organism>
<comment type="caution">
    <text evidence="1">The sequence shown here is derived from an EMBL/GenBank/DDBJ whole genome shotgun (WGS) entry which is preliminary data.</text>
</comment>
<dbReference type="Proteomes" id="UP001172386">
    <property type="component" value="Unassembled WGS sequence"/>
</dbReference>
<reference evidence="1" key="1">
    <citation type="submission" date="2022-10" db="EMBL/GenBank/DDBJ databases">
        <title>Culturing micro-colonial fungi from biological soil crusts in the Mojave desert and describing Neophaeococcomyces mojavensis, and introducing the new genera and species Taxawa tesnikishii.</title>
        <authorList>
            <person name="Kurbessoian T."/>
            <person name="Stajich J.E."/>
        </authorList>
    </citation>
    <scope>NUCLEOTIDE SEQUENCE</scope>
    <source>
        <strain evidence="1">JES_112</strain>
    </source>
</reference>
<evidence type="ECO:0000313" key="1">
    <source>
        <dbReference type="EMBL" id="KAJ9650171.1"/>
    </source>
</evidence>